<evidence type="ECO:0000256" key="1">
    <source>
        <dbReference type="ARBA" id="ARBA00004123"/>
    </source>
</evidence>
<feature type="zinc finger region" description="C3H1-type" evidence="11">
    <location>
        <begin position="138"/>
        <end position="170"/>
    </location>
</feature>
<feature type="compositionally biased region" description="Low complexity" evidence="12">
    <location>
        <begin position="698"/>
        <end position="718"/>
    </location>
</feature>
<comment type="subcellular location">
    <subcellularLocation>
        <location evidence="2">Cytoplasm</location>
    </subcellularLocation>
    <subcellularLocation>
        <location evidence="1">Nucleus</location>
    </subcellularLocation>
</comment>
<dbReference type="PROSITE" id="PS50918">
    <property type="entry name" value="WWE"/>
    <property type="match status" value="1"/>
</dbReference>
<dbReference type="Pfam" id="PF25261">
    <property type="entry name" value="zf-CCCH_PARP12"/>
    <property type="match status" value="1"/>
</dbReference>
<proteinExistence type="inferred from homology"/>
<keyword evidence="3" id="KW-0963">Cytoplasm</keyword>
<dbReference type="InterPro" id="IPR004170">
    <property type="entry name" value="WWE_dom"/>
</dbReference>
<feature type="region of interest" description="Disordered" evidence="12">
    <location>
        <begin position="681"/>
        <end position="737"/>
    </location>
</feature>
<dbReference type="Pfam" id="PF00644">
    <property type="entry name" value="PARP"/>
    <property type="match status" value="1"/>
</dbReference>
<evidence type="ECO:0000256" key="6">
    <source>
        <dbReference type="ARBA" id="ARBA00022737"/>
    </source>
</evidence>
<dbReference type="GO" id="GO:0003950">
    <property type="term" value="F:NAD+ poly-ADP-ribosyltransferase activity"/>
    <property type="evidence" value="ECO:0007669"/>
    <property type="project" value="InterPro"/>
</dbReference>
<dbReference type="InterPro" id="IPR037197">
    <property type="entry name" value="WWE_dom_sf"/>
</dbReference>
<organism evidence="16 17">
    <name type="scientific">Chanos chanos</name>
    <name type="common">Milkfish</name>
    <name type="synonym">Mugil chanos</name>
    <dbReference type="NCBI Taxonomy" id="29144"/>
    <lineage>
        <taxon>Eukaryota</taxon>
        <taxon>Metazoa</taxon>
        <taxon>Chordata</taxon>
        <taxon>Craniata</taxon>
        <taxon>Vertebrata</taxon>
        <taxon>Euteleostomi</taxon>
        <taxon>Actinopterygii</taxon>
        <taxon>Neopterygii</taxon>
        <taxon>Teleostei</taxon>
        <taxon>Ostariophysi</taxon>
        <taxon>Gonorynchiformes</taxon>
        <taxon>Chanidae</taxon>
        <taxon>Chanos</taxon>
    </lineage>
</organism>
<evidence type="ECO:0000256" key="12">
    <source>
        <dbReference type="SAM" id="MobiDB-lite"/>
    </source>
</evidence>
<dbReference type="InterPro" id="IPR051712">
    <property type="entry name" value="ARTD-AVP"/>
</dbReference>
<dbReference type="PROSITE" id="PS51059">
    <property type="entry name" value="PARP_CATALYTIC"/>
    <property type="match status" value="1"/>
</dbReference>
<feature type="domain" description="C3H1-type" evidence="13">
    <location>
        <begin position="138"/>
        <end position="170"/>
    </location>
</feature>
<dbReference type="Pfam" id="PF02825">
    <property type="entry name" value="WWE"/>
    <property type="match status" value="1"/>
</dbReference>
<dbReference type="Gene3D" id="3.90.228.10">
    <property type="match status" value="1"/>
</dbReference>
<evidence type="ECO:0000259" key="14">
    <source>
        <dbReference type="PROSITE" id="PS50918"/>
    </source>
</evidence>
<dbReference type="SMART" id="SM00356">
    <property type="entry name" value="ZnF_C3H1"/>
    <property type="match status" value="3"/>
</dbReference>
<evidence type="ECO:0000256" key="11">
    <source>
        <dbReference type="PROSITE-ProRule" id="PRU00723"/>
    </source>
</evidence>
<dbReference type="Pfam" id="PF00642">
    <property type="entry name" value="zf-CCCH"/>
    <property type="match status" value="1"/>
</dbReference>
<keyword evidence="16" id="KW-1185">Reference proteome</keyword>
<feature type="compositionally biased region" description="Pro residues" evidence="12">
    <location>
        <begin position="683"/>
        <end position="697"/>
    </location>
</feature>
<keyword evidence="9" id="KW-0539">Nucleus</keyword>
<keyword evidence="5 11" id="KW-0479">Metal-binding</keyword>
<evidence type="ECO:0000256" key="9">
    <source>
        <dbReference type="ARBA" id="ARBA00023242"/>
    </source>
</evidence>
<comment type="similarity">
    <text evidence="10">Belongs to the ARTD/PARP family.</text>
</comment>
<feature type="domain" description="C3H1-type" evidence="13">
    <location>
        <begin position="263"/>
        <end position="290"/>
    </location>
</feature>
<dbReference type="InterPro" id="IPR012317">
    <property type="entry name" value="Poly(ADP-ribose)pol_cat_dom"/>
</dbReference>
<evidence type="ECO:0000256" key="3">
    <source>
        <dbReference type="ARBA" id="ARBA00022490"/>
    </source>
</evidence>
<sequence>MDWGWSSFEVTESTIIKLICGNNGAINYDELLSNLTYGSLGSIACTIENSDNFAVVNSNGEKRVLVKTKLKLCKVLKCAGCGNLHLCKLYLYGNCRRRVCQFSHDLHSGHNTILLQEHNLQDLLKEELRVLLLQSDTSLLPAVCHSYNNGTGEYGKCQDGENCKRLHICEKYLRGPCTCTRLHDFHAAHPWKALRAKGVPSELLTSMKAVYTNIEALRDFNKGKNPRSGPKQGAGAAGCSNAKFGSRPGKGQGSEPKTTQNSTSIPEICMYFVKGSCKHGDKCRREHSKLPYKWEVMDGQGWAALPDNEEIEKDFCNPAKTYSTGIEPVCFDTMTKGLRRVRRLSTVSSVIQPTFILTTEWVWYWEDEYGKWIQYASIKGGHNMASLGCEDLEQKYQENNNAVVEFTAGSQTYELSFQDMIQKNKRYGTKKLVRRRPVFVSSADAQKIRTSKKPLNNQLNFKALPDNWDKSLTPETGYKRVTLQRTSSEYKEILAMFNKTMHDFSVVQIERIQNRALWEVYQWQRDFMKKQHSDKNVTEKQLFHGTDSKHIDAICTNNFDWRICGTHGTAYGKGSYFARDARYSHSYTGQSGTRSMFICRILVGEYTKGHSSYLRPPSKDGGDTIFYDSCVDDVYNPSIFVVFEKHQIYPEYLIQYREVTPASAVDSFYYQPVTRQATVYNPKPAPAPAPAPTPTYRPPAHTYRPAAAASSPAPSVSSFTQSYSTPKAKSDNSCIIS</sequence>
<accession>A0A6J2VLN8</accession>
<dbReference type="InterPro" id="IPR000571">
    <property type="entry name" value="Znf_CCCH"/>
</dbReference>
<dbReference type="Gene3D" id="4.10.1000.10">
    <property type="entry name" value="Zinc finger, CCCH-type"/>
    <property type="match status" value="1"/>
</dbReference>
<protein>
    <submittedName>
        <fullName evidence="17">Protein mono-ADP-ribosyltransferase PARP12-like</fullName>
    </submittedName>
</protein>
<evidence type="ECO:0000259" key="15">
    <source>
        <dbReference type="PROSITE" id="PS51059"/>
    </source>
</evidence>
<dbReference type="GO" id="GO:0005737">
    <property type="term" value="C:cytoplasm"/>
    <property type="evidence" value="ECO:0007669"/>
    <property type="project" value="UniProtKB-SubCell"/>
</dbReference>
<dbReference type="Proteomes" id="UP000504632">
    <property type="component" value="Chromosome 1"/>
</dbReference>
<gene>
    <name evidence="17" type="primary">LOC115815070</name>
</gene>
<reference evidence="17" key="1">
    <citation type="submission" date="2025-08" db="UniProtKB">
        <authorList>
            <consortium name="RefSeq"/>
        </authorList>
    </citation>
    <scope>IDENTIFICATION</scope>
</reference>
<feature type="region of interest" description="Disordered" evidence="12">
    <location>
        <begin position="221"/>
        <end position="262"/>
    </location>
</feature>
<dbReference type="CDD" id="cd01439">
    <property type="entry name" value="TCCD_inducible_PARP_like"/>
    <property type="match status" value="1"/>
</dbReference>
<evidence type="ECO:0000256" key="8">
    <source>
        <dbReference type="ARBA" id="ARBA00022833"/>
    </source>
</evidence>
<keyword evidence="4" id="KW-0597">Phosphoprotein</keyword>
<feature type="domain" description="PARP catalytic" evidence="15">
    <location>
        <begin position="464"/>
        <end position="679"/>
    </location>
</feature>
<dbReference type="GO" id="GO:0005634">
    <property type="term" value="C:nucleus"/>
    <property type="evidence" value="ECO:0007669"/>
    <property type="project" value="UniProtKB-SubCell"/>
</dbReference>
<dbReference type="InParanoid" id="A0A6J2VLN8"/>
<feature type="compositionally biased region" description="Polar residues" evidence="12">
    <location>
        <begin position="719"/>
        <end position="737"/>
    </location>
</feature>
<evidence type="ECO:0000256" key="10">
    <source>
        <dbReference type="ARBA" id="ARBA00024347"/>
    </source>
</evidence>
<dbReference type="InterPro" id="IPR057602">
    <property type="entry name" value="Zfn-CCCH_PARP12"/>
</dbReference>
<dbReference type="GO" id="GO:0008270">
    <property type="term" value="F:zinc ion binding"/>
    <property type="evidence" value="ECO:0007669"/>
    <property type="project" value="UniProtKB-KW"/>
</dbReference>
<keyword evidence="8 11" id="KW-0862">Zinc</keyword>
<dbReference type="Pfam" id="PF23466">
    <property type="entry name" value="WWE_4"/>
    <property type="match status" value="1"/>
</dbReference>
<dbReference type="SUPFAM" id="SSF117839">
    <property type="entry name" value="WWE domain"/>
    <property type="match status" value="1"/>
</dbReference>
<dbReference type="AlphaFoldDB" id="A0A6J2VLN8"/>
<name>A0A6J2VLN8_CHACN</name>
<keyword evidence="7 11" id="KW-0863">Zinc-finger</keyword>
<dbReference type="GeneID" id="115815070"/>
<dbReference type="SUPFAM" id="SSF56399">
    <property type="entry name" value="ADP-ribosylation"/>
    <property type="match status" value="1"/>
</dbReference>
<evidence type="ECO:0000256" key="7">
    <source>
        <dbReference type="ARBA" id="ARBA00022771"/>
    </source>
</evidence>
<dbReference type="PROSITE" id="PS50103">
    <property type="entry name" value="ZF_C3H1"/>
    <property type="match status" value="3"/>
</dbReference>
<dbReference type="PANTHER" id="PTHR45740:SF15">
    <property type="entry name" value="ZINC FINGER CCCH TYPE DOMAIN CONTAINING 1-LIKE"/>
    <property type="match status" value="1"/>
</dbReference>
<dbReference type="RefSeq" id="XP_030633900.1">
    <property type="nucleotide sequence ID" value="XM_030778040.1"/>
</dbReference>
<evidence type="ECO:0000256" key="4">
    <source>
        <dbReference type="ARBA" id="ARBA00022553"/>
    </source>
</evidence>
<dbReference type="OrthoDB" id="6133115at2759"/>
<feature type="zinc finger region" description="C3H1-type" evidence="11">
    <location>
        <begin position="263"/>
        <end position="290"/>
    </location>
</feature>
<keyword evidence="6" id="KW-0677">Repeat</keyword>
<evidence type="ECO:0000259" key="13">
    <source>
        <dbReference type="PROSITE" id="PS50103"/>
    </source>
</evidence>
<evidence type="ECO:0000313" key="16">
    <source>
        <dbReference type="Proteomes" id="UP000504632"/>
    </source>
</evidence>
<feature type="domain" description="C3H1-type" evidence="13">
    <location>
        <begin position="86"/>
        <end position="107"/>
    </location>
</feature>
<evidence type="ECO:0000256" key="5">
    <source>
        <dbReference type="ARBA" id="ARBA00022723"/>
    </source>
</evidence>
<dbReference type="Gene3D" id="3.30.720.50">
    <property type="match status" value="1"/>
</dbReference>
<evidence type="ECO:0000256" key="2">
    <source>
        <dbReference type="ARBA" id="ARBA00004496"/>
    </source>
</evidence>
<feature type="domain" description="WWE" evidence="14">
    <location>
        <begin position="349"/>
        <end position="435"/>
    </location>
</feature>
<dbReference type="GO" id="GO:1990404">
    <property type="term" value="F:NAD+-protein mono-ADP-ribosyltransferase activity"/>
    <property type="evidence" value="ECO:0007669"/>
    <property type="project" value="TreeGrafter"/>
</dbReference>
<feature type="zinc finger region" description="C3H1-type" evidence="11">
    <location>
        <begin position="86"/>
        <end position="107"/>
    </location>
</feature>
<dbReference type="PANTHER" id="PTHR45740">
    <property type="entry name" value="POLY [ADP-RIBOSE] POLYMERASE"/>
    <property type="match status" value="1"/>
</dbReference>
<evidence type="ECO:0000313" key="17">
    <source>
        <dbReference type="RefSeq" id="XP_030633900.1"/>
    </source>
</evidence>